<dbReference type="RefSeq" id="WP_225553649.1">
    <property type="nucleotide sequence ID" value="NZ_JADEYP010000020.1"/>
</dbReference>
<sequence length="454" mass="50140">MSQILRFKYIHIFSIIYVLSLFTSCNKDTSISLDHIDEDIAVTFIDSFSVNTSTYQLNYLPSLGTKAVLVGKVQTPDLGTIKSSSYLKVLLDSYTDNIPQDAIFDSVNVVLRPNAARYYFGDTTQTQTLKIHKVTQEIVTTNLLTAIDSYNAPVYVTGPTVFSNQKFNYDTSALGTVTFKPNVNSIDSINIKLNDNFGRDIFDKINSNDFNVSNANAFLTYLKGIAIVPDDNNTVVLGLKDTVQININYSYVGPNGFRVTGKKVMSSALSNFSYNNIEYNRAGTSFAALNQNNRELSFSQTDNKAYIQSGTGIATKIKIPALSEFMSATNISINKAELIIETESLNYGNNAAPSGLMLMVTNKNGLPINYIPTPMSTTIQQASYMSGTDIVGNGKYVFNLIDYIKNINTNRYIDTDLLISTIAPSIFSTVNTAKIANENGKPKIKLNIVYTKFK</sequence>
<evidence type="ECO:0000313" key="2">
    <source>
        <dbReference type="Proteomes" id="UP001165302"/>
    </source>
</evidence>
<organism evidence="1 2">
    <name type="scientific">Sphingobacterium bovistauri</name>
    <dbReference type="NCBI Taxonomy" id="2781959"/>
    <lineage>
        <taxon>Bacteria</taxon>
        <taxon>Pseudomonadati</taxon>
        <taxon>Bacteroidota</taxon>
        <taxon>Sphingobacteriia</taxon>
        <taxon>Sphingobacteriales</taxon>
        <taxon>Sphingobacteriaceae</taxon>
        <taxon>Sphingobacterium</taxon>
    </lineage>
</organism>
<evidence type="ECO:0000313" key="1">
    <source>
        <dbReference type="EMBL" id="MCA5005684.1"/>
    </source>
</evidence>
<dbReference type="Pfam" id="PF14092">
    <property type="entry name" value="DUF4270"/>
    <property type="match status" value="1"/>
</dbReference>
<proteinExistence type="predicted"/>
<name>A0ABS7ZAE4_9SPHI</name>
<protein>
    <submittedName>
        <fullName evidence="1">DUF4270 family protein</fullName>
    </submittedName>
</protein>
<accession>A0ABS7ZAE4</accession>
<dbReference type="InterPro" id="IPR025366">
    <property type="entry name" value="DUF4270"/>
</dbReference>
<dbReference type="EMBL" id="JADEYP010000020">
    <property type="protein sequence ID" value="MCA5005684.1"/>
    <property type="molecule type" value="Genomic_DNA"/>
</dbReference>
<gene>
    <name evidence="1" type="ORF">IPZ78_11025</name>
</gene>
<dbReference type="Proteomes" id="UP001165302">
    <property type="component" value="Unassembled WGS sequence"/>
</dbReference>
<reference evidence="1" key="1">
    <citation type="submission" date="2020-10" db="EMBL/GenBank/DDBJ databases">
        <authorList>
            <person name="Lu T."/>
            <person name="Wang Q."/>
            <person name="Han X."/>
        </authorList>
    </citation>
    <scope>NUCLEOTIDE SEQUENCE</scope>
    <source>
        <strain evidence="1">WQ 366</strain>
    </source>
</reference>
<comment type="caution">
    <text evidence="1">The sequence shown here is derived from an EMBL/GenBank/DDBJ whole genome shotgun (WGS) entry which is preliminary data.</text>
</comment>
<dbReference type="PROSITE" id="PS51257">
    <property type="entry name" value="PROKAR_LIPOPROTEIN"/>
    <property type="match status" value="1"/>
</dbReference>
<keyword evidence="2" id="KW-1185">Reference proteome</keyword>